<keyword evidence="7" id="KW-1185">Reference proteome</keyword>
<dbReference type="Proteomes" id="UP000244005">
    <property type="component" value="Unassembled WGS sequence"/>
</dbReference>
<name>A0A2R6WAA1_MARPO</name>
<dbReference type="OMA" id="YTAWVYM"/>
<dbReference type="PANTHER" id="PTHR11010:SF38">
    <property type="entry name" value="LYSOSOMAL PRO-X CARBOXYPEPTIDASE"/>
    <property type="match status" value="1"/>
</dbReference>
<dbReference type="PANTHER" id="PTHR11010">
    <property type="entry name" value="PROTEASE S28 PRO-X CARBOXYPEPTIDASE-RELATED"/>
    <property type="match status" value="1"/>
</dbReference>
<dbReference type="SUPFAM" id="SSF53474">
    <property type="entry name" value="alpha/beta-Hydrolases"/>
    <property type="match status" value="1"/>
</dbReference>
<keyword evidence="4" id="KW-0378">Hydrolase</keyword>
<protein>
    <recommendedName>
        <fullName evidence="8">Lysosomal Pro-X carboxypeptidase</fullName>
    </recommendedName>
</protein>
<comment type="similarity">
    <text evidence="1">Belongs to the peptidase S28 family.</text>
</comment>
<keyword evidence="2" id="KW-0645">Protease</keyword>
<evidence type="ECO:0000256" key="3">
    <source>
        <dbReference type="ARBA" id="ARBA00022729"/>
    </source>
</evidence>
<dbReference type="GO" id="GO:0070008">
    <property type="term" value="F:serine-type exopeptidase activity"/>
    <property type="evidence" value="ECO:0007669"/>
    <property type="project" value="InterPro"/>
</dbReference>
<dbReference type="InterPro" id="IPR008758">
    <property type="entry name" value="Peptidase_S28"/>
</dbReference>
<accession>A0A2R6WAA1</accession>
<evidence type="ECO:0000256" key="2">
    <source>
        <dbReference type="ARBA" id="ARBA00022670"/>
    </source>
</evidence>
<dbReference type="InterPro" id="IPR029058">
    <property type="entry name" value="AB_hydrolase_fold"/>
</dbReference>
<dbReference type="GO" id="GO:0006508">
    <property type="term" value="P:proteolysis"/>
    <property type="evidence" value="ECO:0007669"/>
    <property type="project" value="UniProtKB-KW"/>
</dbReference>
<dbReference type="GO" id="GO:0008239">
    <property type="term" value="F:dipeptidyl-peptidase activity"/>
    <property type="evidence" value="ECO:0000318"/>
    <property type="project" value="GO_Central"/>
</dbReference>
<dbReference type="AlphaFoldDB" id="A0A2R6WAA1"/>
<dbReference type="Gene3D" id="3.40.50.1820">
    <property type="entry name" value="alpha/beta hydrolase"/>
    <property type="match status" value="2"/>
</dbReference>
<proteinExistence type="inferred from homology"/>
<evidence type="ECO:0000256" key="1">
    <source>
        <dbReference type="ARBA" id="ARBA00011079"/>
    </source>
</evidence>
<evidence type="ECO:0008006" key="8">
    <source>
        <dbReference type="Google" id="ProtNLM"/>
    </source>
</evidence>
<dbReference type="OrthoDB" id="2130629at2759"/>
<gene>
    <name evidence="6" type="ORF">MARPO_0120s0058</name>
</gene>
<sequence length="580" mass="66250">MLIAWLQTLLDKRPPKLVDQWQGRNVEEKAYRADTGKRSRVNEKERNVHRPTGMETGRILSCLSFRRRWRESASRIKAPLKLGVSRTALTASTCFEDERAMAPTELALPSGRLQRWGLALLFVVNVASVTQSYSWETRWYEQRLDQFSSRNATFPQKFLLRAQEWGKAESKAPIFLHFLQRREYRVERRDHRVSVRHSSPLQSSARVPGAQVLRRIHAVRKSASSLQGRGLSGFSEHRADDENVFVTLITDLKRNLSAEVCPAVLFGGSYGGMLAAWMRLNYAHIAIGAISLSVAAGRANQHFAVQRFGIALLLHSHMSANFKAASESCYQTIRDSWTLMERLGSAKEGLRKLSSQFHMCADLHDSGELGVWTDNAYAYVSMVNYPYRSSFLQNLPANPINEICKAMDSIPESDSMARIFAAMDVYYRRNTGDLTYFDIYDDPHGMSGWDWQDCTEMVMPHSNRNTSMYLPFEWNFEDFAYWCEKNYGVRPRSHWIVEEFGGQNIEAVLKRFGSSLVFSNGLVDLWSGGGVLKNISASIVALPEVGPQWLVHQRNAELQHIDRWLLEFYADRDDGHVEQA</sequence>
<evidence type="ECO:0000313" key="6">
    <source>
        <dbReference type="EMBL" id="PTQ30788.1"/>
    </source>
</evidence>
<keyword evidence="3" id="KW-0732">Signal</keyword>
<reference evidence="7" key="1">
    <citation type="journal article" date="2017" name="Cell">
        <title>Insights into land plant evolution garnered from the Marchantia polymorpha genome.</title>
        <authorList>
            <person name="Bowman J.L."/>
            <person name="Kohchi T."/>
            <person name="Yamato K.T."/>
            <person name="Jenkins J."/>
            <person name="Shu S."/>
            <person name="Ishizaki K."/>
            <person name="Yamaoka S."/>
            <person name="Nishihama R."/>
            <person name="Nakamura Y."/>
            <person name="Berger F."/>
            <person name="Adam C."/>
            <person name="Aki S.S."/>
            <person name="Althoff F."/>
            <person name="Araki T."/>
            <person name="Arteaga-Vazquez M.A."/>
            <person name="Balasubrmanian S."/>
            <person name="Barry K."/>
            <person name="Bauer D."/>
            <person name="Boehm C.R."/>
            <person name="Briginshaw L."/>
            <person name="Caballero-Perez J."/>
            <person name="Catarino B."/>
            <person name="Chen F."/>
            <person name="Chiyoda S."/>
            <person name="Chovatia M."/>
            <person name="Davies K.M."/>
            <person name="Delmans M."/>
            <person name="Demura T."/>
            <person name="Dierschke T."/>
            <person name="Dolan L."/>
            <person name="Dorantes-Acosta A.E."/>
            <person name="Eklund D.M."/>
            <person name="Florent S.N."/>
            <person name="Flores-Sandoval E."/>
            <person name="Fujiyama A."/>
            <person name="Fukuzawa H."/>
            <person name="Galik B."/>
            <person name="Grimanelli D."/>
            <person name="Grimwood J."/>
            <person name="Grossniklaus U."/>
            <person name="Hamada T."/>
            <person name="Haseloff J."/>
            <person name="Hetherington A.J."/>
            <person name="Higo A."/>
            <person name="Hirakawa Y."/>
            <person name="Hundley H.N."/>
            <person name="Ikeda Y."/>
            <person name="Inoue K."/>
            <person name="Inoue S.I."/>
            <person name="Ishida S."/>
            <person name="Jia Q."/>
            <person name="Kakita M."/>
            <person name="Kanazawa T."/>
            <person name="Kawai Y."/>
            <person name="Kawashima T."/>
            <person name="Kennedy M."/>
            <person name="Kinose K."/>
            <person name="Kinoshita T."/>
            <person name="Kohara Y."/>
            <person name="Koide E."/>
            <person name="Komatsu K."/>
            <person name="Kopischke S."/>
            <person name="Kubo M."/>
            <person name="Kyozuka J."/>
            <person name="Lagercrantz U."/>
            <person name="Lin S.S."/>
            <person name="Lindquist E."/>
            <person name="Lipzen A.M."/>
            <person name="Lu C.W."/>
            <person name="De Luna E."/>
            <person name="Martienssen R.A."/>
            <person name="Minamino N."/>
            <person name="Mizutani M."/>
            <person name="Mizutani M."/>
            <person name="Mochizuki N."/>
            <person name="Monte I."/>
            <person name="Mosher R."/>
            <person name="Nagasaki H."/>
            <person name="Nakagami H."/>
            <person name="Naramoto S."/>
            <person name="Nishitani K."/>
            <person name="Ohtani M."/>
            <person name="Okamoto T."/>
            <person name="Okumura M."/>
            <person name="Phillips J."/>
            <person name="Pollak B."/>
            <person name="Reinders A."/>
            <person name="Rovekamp M."/>
            <person name="Sano R."/>
            <person name="Sawa S."/>
            <person name="Schmid M.W."/>
            <person name="Shirakawa M."/>
            <person name="Solano R."/>
            <person name="Spunde A."/>
            <person name="Suetsugu N."/>
            <person name="Sugano S."/>
            <person name="Sugiyama A."/>
            <person name="Sun R."/>
            <person name="Suzuki Y."/>
            <person name="Takenaka M."/>
            <person name="Takezawa D."/>
            <person name="Tomogane H."/>
            <person name="Tsuzuki M."/>
            <person name="Ueda T."/>
            <person name="Umeda M."/>
            <person name="Ward J.M."/>
            <person name="Watanabe Y."/>
            <person name="Yazaki K."/>
            <person name="Yokoyama R."/>
            <person name="Yoshitake Y."/>
            <person name="Yotsui I."/>
            <person name="Zachgo S."/>
            <person name="Schmutz J."/>
        </authorList>
    </citation>
    <scope>NUCLEOTIDE SEQUENCE [LARGE SCALE GENOMIC DNA]</scope>
    <source>
        <strain evidence="7">Tak-1</strain>
    </source>
</reference>
<evidence type="ECO:0000256" key="4">
    <source>
        <dbReference type="ARBA" id="ARBA00022801"/>
    </source>
</evidence>
<evidence type="ECO:0000313" key="7">
    <source>
        <dbReference type="Proteomes" id="UP000244005"/>
    </source>
</evidence>
<keyword evidence="5" id="KW-0325">Glycoprotein</keyword>
<dbReference type="EMBL" id="KZ772792">
    <property type="protein sequence ID" value="PTQ30788.1"/>
    <property type="molecule type" value="Genomic_DNA"/>
</dbReference>
<evidence type="ECO:0000256" key="5">
    <source>
        <dbReference type="ARBA" id="ARBA00023180"/>
    </source>
</evidence>
<organism evidence="6 7">
    <name type="scientific">Marchantia polymorpha</name>
    <name type="common">Common liverwort</name>
    <name type="synonym">Marchantia aquatica</name>
    <dbReference type="NCBI Taxonomy" id="3197"/>
    <lineage>
        <taxon>Eukaryota</taxon>
        <taxon>Viridiplantae</taxon>
        <taxon>Streptophyta</taxon>
        <taxon>Embryophyta</taxon>
        <taxon>Marchantiophyta</taxon>
        <taxon>Marchantiopsida</taxon>
        <taxon>Marchantiidae</taxon>
        <taxon>Marchantiales</taxon>
        <taxon>Marchantiaceae</taxon>
        <taxon>Marchantia</taxon>
    </lineage>
</organism>
<dbReference type="Pfam" id="PF05577">
    <property type="entry name" value="Peptidase_S28"/>
    <property type="match status" value="1"/>
</dbReference>